<evidence type="ECO:0000313" key="2">
    <source>
        <dbReference type="EMBL" id="ADI19501.1"/>
    </source>
</evidence>
<organism evidence="2">
    <name type="scientific">uncultured Planctomycetales bacterium HF0500_40D21</name>
    <dbReference type="NCBI Taxonomy" id="710747"/>
    <lineage>
        <taxon>Bacteria</taxon>
        <taxon>Pseudomonadati</taxon>
        <taxon>Planctomycetota</taxon>
        <taxon>Planctomycetia</taxon>
        <taxon>Planctomycetales</taxon>
        <taxon>environmental samples</taxon>
    </lineage>
</organism>
<name>E0XYL0_9BACT</name>
<dbReference type="AlphaFoldDB" id="E0XYL0"/>
<feature type="region of interest" description="Disordered" evidence="1">
    <location>
        <begin position="559"/>
        <end position="597"/>
    </location>
</feature>
<reference evidence="2" key="1">
    <citation type="journal article" date="2011" name="Environ. Microbiol.">
        <title>Time-series analyses of Monterey Bay coastal microbial picoplankton using a 'genome proxy' microarray.</title>
        <authorList>
            <person name="Rich V.I."/>
            <person name="Pham V.D."/>
            <person name="Eppley J."/>
            <person name="Shi Y."/>
            <person name="DeLong E.F."/>
        </authorList>
    </citation>
    <scope>NUCLEOTIDE SEQUENCE</scope>
</reference>
<proteinExistence type="predicted"/>
<protein>
    <submittedName>
        <fullName evidence="2">Uncharacterized protein</fullName>
    </submittedName>
</protein>
<feature type="compositionally biased region" description="Pro residues" evidence="1">
    <location>
        <begin position="96"/>
        <end position="109"/>
    </location>
</feature>
<feature type="compositionally biased region" description="Basic residues" evidence="1">
    <location>
        <begin position="73"/>
        <end position="90"/>
    </location>
</feature>
<sequence>MQRACFPVAVQSVVGDGLGLCVWKGLSVVRHSGANGEPPRHGGMAACVAACVGFVLAGLFAAPVHAQPAAKKPAAKKPAAKKPAAKKPAAKKPAGPSGPPLPPGFVPPPPLPQVMALNNALLSPKDELAFRRRGYSTFMKAVRSPGLGSKAQQDIRAGIRYQVARLTMPTNREALPVRRREIRQMVQLQVKAAAVREFVLRELTLALSELLETAHFKITHNNGQQIQVVVTRPDPKTGKTQSQTFKADSLEVLRSVKGAGEAVRFFERYSPRTVFGGKGGVQNFHVRLNVTYLLGELVVQKGDPAKGIPAARYTASAFPLCDVVNEPRQLDAIKVVAVRGLVRLMKTGKPEASYDLRLQVAQCLADQLQRPYQRSVLRQRIDSHLQHIWYQEVLVEGLAGVGILQNKQAQPFVETALAEVMANPNRHFLARTAAAKAIGRAPLTGAFDGGLRSYQLVELAGQMAAAYNKSPTAGYWPRSFQQLYFSFKAINKNDVTVAGKPAGLLGQFGTARLQDAYRQVVPLVAHVIVQPTVTADGKQRFMMISSDTIKPLTDWLAENRPANYKPRQPSTTTAPTSTPTTKPKAKAKTKAGGASRS</sequence>
<accession>E0XYL0</accession>
<evidence type="ECO:0000256" key="1">
    <source>
        <dbReference type="SAM" id="MobiDB-lite"/>
    </source>
</evidence>
<dbReference type="EMBL" id="GU474923">
    <property type="protein sequence ID" value="ADI19501.1"/>
    <property type="molecule type" value="Genomic_DNA"/>
</dbReference>
<feature type="compositionally biased region" description="Low complexity" evidence="1">
    <location>
        <begin position="569"/>
        <end position="582"/>
    </location>
</feature>
<feature type="region of interest" description="Disordered" evidence="1">
    <location>
        <begin position="70"/>
        <end position="109"/>
    </location>
</feature>